<dbReference type="PANTHER" id="PTHR43240:SF5">
    <property type="entry name" value="1,4-DIHYDROXY-2-NAPHTHOYL-COA THIOESTERASE 1"/>
    <property type="match status" value="1"/>
</dbReference>
<comment type="caution">
    <text evidence="4">The sequence shown here is derived from an EMBL/GenBank/DDBJ whole genome shotgun (WGS) entry which is preliminary data.</text>
</comment>
<gene>
    <name evidence="4" type="ORF">L0M99_04485</name>
</gene>
<dbReference type="InterPro" id="IPR003736">
    <property type="entry name" value="PAAI_dom"/>
</dbReference>
<evidence type="ECO:0000256" key="2">
    <source>
        <dbReference type="ARBA" id="ARBA00022801"/>
    </source>
</evidence>
<dbReference type="GO" id="GO:0061522">
    <property type="term" value="F:1,4-dihydroxy-2-naphthoyl-CoA thioesterase activity"/>
    <property type="evidence" value="ECO:0007669"/>
    <property type="project" value="TreeGrafter"/>
</dbReference>
<dbReference type="InterPro" id="IPR029069">
    <property type="entry name" value="HotDog_dom_sf"/>
</dbReference>
<dbReference type="CDD" id="cd03443">
    <property type="entry name" value="PaaI_thioesterase"/>
    <property type="match status" value="1"/>
</dbReference>
<evidence type="ECO:0000313" key="4">
    <source>
        <dbReference type="EMBL" id="MCG4617753.1"/>
    </source>
</evidence>
<sequence>MQKKLVYRDEVDDPIALPDLSDPEQTSRFLLSLPDVSDKCPSAKAQLIEAMGIRFHHLGADLMVCSMPVEGNRQTLGVLHGGANAVLGETTGSLAANYAAPEGKHAVGSNIFVTHHRPAIGGRVYCVATLAQSGRTLATYFLKIFSEDGKLTASGTHTCAFVDD</sequence>
<dbReference type="PANTHER" id="PTHR43240">
    <property type="entry name" value="1,4-DIHYDROXY-2-NAPHTHOYL-COA THIOESTERASE 1"/>
    <property type="match status" value="1"/>
</dbReference>
<reference evidence="4" key="1">
    <citation type="submission" date="2022-01" db="EMBL/GenBank/DDBJ databases">
        <title>Collection of gut derived symbiotic bacterial strains cultured from healthy donors.</title>
        <authorList>
            <person name="Lin H."/>
            <person name="Kohout C."/>
            <person name="Waligurski E."/>
            <person name="Pamer E.G."/>
        </authorList>
    </citation>
    <scope>NUCLEOTIDE SEQUENCE</scope>
    <source>
        <strain evidence="4">DFI.7.46</strain>
    </source>
</reference>
<feature type="domain" description="Thioesterase" evidence="3">
    <location>
        <begin position="77"/>
        <end position="152"/>
    </location>
</feature>
<proteinExistence type="inferred from homology"/>
<dbReference type="EMBL" id="JAKNHJ010000007">
    <property type="protein sequence ID" value="MCG4617753.1"/>
    <property type="molecule type" value="Genomic_DNA"/>
</dbReference>
<comment type="similarity">
    <text evidence="1">Belongs to the thioesterase PaaI family.</text>
</comment>
<dbReference type="RefSeq" id="WP_238127909.1">
    <property type="nucleotide sequence ID" value="NZ_JAKNHJ010000007.1"/>
</dbReference>
<dbReference type="GO" id="GO:0005829">
    <property type="term" value="C:cytosol"/>
    <property type="evidence" value="ECO:0007669"/>
    <property type="project" value="TreeGrafter"/>
</dbReference>
<dbReference type="Pfam" id="PF03061">
    <property type="entry name" value="4HBT"/>
    <property type="match status" value="1"/>
</dbReference>
<dbReference type="Proteomes" id="UP001200537">
    <property type="component" value="Unassembled WGS sequence"/>
</dbReference>
<evidence type="ECO:0000313" key="5">
    <source>
        <dbReference type="Proteomes" id="UP001200537"/>
    </source>
</evidence>
<dbReference type="AlphaFoldDB" id="A0AAJ1F7X3"/>
<evidence type="ECO:0000256" key="1">
    <source>
        <dbReference type="ARBA" id="ARBA00008324"/>
    </source>
</evidence>
<dbReference type="InterPro" id="IPR006683">
    <property type="entry name" value="Thioestr_dom"/>
</dbReference>
<dbReference type="NCBIfam" id="TIGR00369">
    <property type="entry name" value="unchar_dom_1"/>
    <property type="match status" value="1"/>
</dbReference>
<dbReference type="SUPFAM" id="SSF54637">
    <property type="entry name" value="Thioesterase/thiol ester dehydrase-isomerase"/>
    <property type="match status" value="1"/>
</dbReference>
<dbReference type="Gene3D" id="3.10.129.10">
    <property type="entry name" value="Hotdog Thioesterase"/>
    <property type="match status" value="1"/>
</dbReference>
<evidence type="ECO:0000259" key="3">
    <source>
        <dbReference type="Pfam" id="PF03061"/>
    </source>
</evidence>
<protein>
    <submittedName>
        <fullName evidence="4">PaaI family thioesterase</fullName>
    </submittedName>
</protein>
<name>A0AAJ1F7X3_9ACTO</name>
<organism evidence="4 5">
    <name type="scientific">Varibaculum cambriense</name>
    <dbReference type="NCBI Taxonomy" id="184870"/>
    <lineage>
        <taxon>Bacteria</taxon>
        <taxon>Bacillati</taxon>
        <taxon>Actinomycetota</taxon>
        <taxon>Actinomycetes</taxon>
        <taxon>Actinomycetales</taxon>
        <taxon>Actinomycetaceae</taxon>
        <taxon>Varibaculum</taxon>
    </lineage>
</organism>
<keyword evidence="2" id="KW-0378">Hydrolase</keyword>
<accession>A0AAJ1F7X3</accession>